<dbReference type="InterPro" id="IPR001357">
    <property type="entry name" value="BRCT_dom"/>
</dbReference>
<name>A0A8C2BR69_CYPCA</name>
<accession>A0A8C2BR69</accession>
<dbReference type="AlphaFoldDB" id="A0A8C2BR69"/>
<dbReference type="Gene3D" id="3.40.50.10190">
    <property type="entry name" value="BRCT domain"/>
    <property type="match status" value="3"/>
</dbReference>
<dbReference type="CDD" id="cd17716">
    <property type="entry name" value="BRCT_microcephalin_rpt1"/>
    <property type="match status" value="1"/>
</dbReference>
<dbReference type="GO" id="GO:0003677">
    <property type="term" value="F:DNA binding"/>
    <property type="evidence" value="ECO:0007669"/>
    <property type="project" value="InterPro"/>
</dbReference>
<dbReference type="InterPro" id="IPR022047">
    <property type="entry name" value="Microcephalin-like"/>
</dbReference>
<dbReference type="CDD" id="cd17736">
    <property type="entry name" value="BRCT_microcephalin_rpt2"/>
    <property type="match status" value="1"/>
</dbReference>
<feature type="domain" description="BRCT" evidence="1">
    <location>
        <begin position="1"/>
        <end position="59"/>
    </location>
</feature>
<dbReference type="Proteomes" id="UP000694701">
    <property type="component" value="Unplaced"/>
</dbReference>
<dbReference type="SMART" id="SM00292">
    <property type="entry name" value="BRCT"/>
    <property type="match status" value="2"/>
</dbReference>
<dbReference type="CDD" id="cd17751">
    <property type="entry name" value="BRCT_microcephalin_rpt3"/>
    <property type="match status" value="1"/>
</dbReference>
<dbReference type="PROSITE" id="PS50172">
    <property type="entry name" value="BRCT"/>
    <property type="match status" value="2"/>
</dbReference>
<protein>
    <submittedName>
        <fullName evidence="2">Microcephalin 1</fullName>
    </submittedName>
</protein>
<evidence type="ECO:0000259" key="1">
    <source>
        <dbReference type="PROSITE" id="PS50172"/>
    </source>
</evidence>
<dbReference type="PANTHER" id="PTHR14625:SF3">
    <property type="entry name" value="MICROCEPHALIN"/>
    <property type="match status" value="1"/>
</dbReference>
<feature type="domain" description="BRCT" evidence="1">
    <location>
        <begin position="212"/>
        <end position="303"/>
    </location>
</feature>
<dbReference type="InterPro" id="IPR011364">
    <property type="entry name" value="BRCA1"/>
</dbReference>
<dbReference type="Pfam" id="PF00533">
    <property type="entry name" value="BRCT"/>
    <property type="match status" value="1"/>
</dbReference>
<reference evidence="2" key="1">
    <citation type="submission" date="2025-08" db="UniProtKB">
        <authorList>
            <consortium name="Ensembl"/>
        </authorList>
    </citation>
    <scope>IDENTIFICATION</scope>
</reference>
<dbReference type="FunFam" id="3.40.50.10190:FF:000047">
    <property type="entry name" value="Microcephalin"/>
    <property type="match status" value="1"/>
</dbReference>
<dbReference type="GO" id="GO:0000278">
    <property type="term" value="P:mitotic cell cycle"/>
    <property type="evidence" value="ECO:0007669"/>
    <property type="project" value="TreeGrafter"/>
</dbReference>
<dbReference type="PRINTS" id="PR00493">
    <property type="entry name" value="BRSTCANCERI"/>
</dbReference>
<dbReference type="GO" id="GO:0006281">
    <property type="term" value="P:DNA repair"/>
    <property type="evidence" value="ECO:0007669"/>
    <property type="project" value="InterPro"/>
</dbReference>
<dbReference type="GO" id="GO:0005634">
    <property type="term" value="C:nucleus"/>
    <property type="evidence" value="ECO:0007669"/>
    <property type="project" value="InterPro"/>
</dbReference>
<dbReference type="Ensembl" id="ENSCCRT00020001547.1">
    <property type="protein sequence ID" value="ENSCCRP00020001295.1"/>
    <property type="gene ID" value="ENSCCRG00020000819.1"/>
</dbReference>
<evidence type="ECO:0000313" key="3">
    <source>
        <dbReference type="Proteomes" id="UP000694701"/>
    </source>
</evidence>
<dbReference type="GO" id="GO:0008270">
    <property type="term" value="F:zinc ion binding"/>
    <property type="evidence" value="ECO:0007669"/>
    <property type="project" value="InterPro"/>
</dbReference>
<organism evidence="2 3">
    <name type="scientific">Cyprinus carpio</name>
    <name type="common">Common carp</name>
    <dbReference type="NCBI Taxonomy" id="7962"/>
    <lineage>
        <taxon>Eukaryota</taxon>
        <taxon>Metazoa</taxon>
        <taxon>Chordata</taxon>
        <taxon>Craniata</taxon>
        <taxon>Vertebrata</taxon>
        <taxon>Euteleostomi</taxon>
        <taxon>Actinopterygii</taxon>
        <taxon>Neopterygii</taxon>
        <taxon>Teleostei</taxon>
        <taxon>Ostariophysi</taxon>
        <taxon>Cypriniformes</taxon>
        <taxon>Cyprinidae</taxon>
        <taxon>Cyprininae</taxon>
        <taxon>Cyprinus</taxon>
    </lineage>
</organism>
<dbReference type="InterPro" id="IPR036420">
    <property type="entry name" value="BRCT_dom_sf"/>
</dbReference>
<evidence type="ECO:0000313" key="2">
    <source>
        <dbReference type="Ensembl" id="ENSCCRP00020001295.1"/>
    </source>
</evidence>
<dbReference type="PANTHER" id="PTHR14625">
    <property type="entry name" value="MICROCEPHALIN"/>
    <property type="match status" value="1"/>
</dbReference>
<dbReference type="GO" id="GO:0004842">
    <property type="term" value="F:ubiquitin-protein transferase activity"/>
    <property type="evidence" value="ECO:0007669"/>
    <property type="project" value="InterPro"/>
</dbReference>
<dbReference type="SUPFAM" id="SSF52113">
    <property type="entry name" value="BRCT domain"/>
    <property type="match status" value="2"/>
</dbReference>
<sequence length="413" mass="47046">MGAEVSKTLNKQVTHVVFKHGRPSTWKKAQKMGVRIVSVHWVARCKESNGRVDENLFPAQNEESKLHLNKRTHRCMQPRDIPIKTPENDRRLKKKLDKMMEGLICSSPVVSDTSPFVIDEENGVVYSPSLKRSDSMAQRLREMRAQREHLSPTGISSNPFENYCHCAPAVLFSAQLSFFFCIILVAGKENESTTDGSIERSLEMSSKPSHMKKDKFMKKNRSLVMTSMPTEKQEVVFQLVRNLGGFTVVDNVCESTTHVVSGSPRRTLNILLGIARGCWILSFEWILWCLEHRQWVPEEPYELSDHFPAAPICRLQQHLSAGEHQQDLFQQQRPMFVSPNSQPPCNSLTELIQLCGGTVCRSVRQAGIFIGQYNGKKTEGSCSLSEQWILAHCCRTALYILIYRLCFCFFNSM</sequence>
<dbReference type="Pfam" id="PF12738">
    <property type="entry name" value="PTCB-BRCT"/>
    <property type="match status" value="1"/>
</dbReference>
<proteinExistence type="predicted"/>